<protein>
    <submittedName>
        <fullName evidence="2">Uncharacterized protein</fullName>
    </submittedName>
</protein>
<dbReference type="OrthoDB" id="8779749at2"/>
<gene>
    <name evidence="2" type="ORF">EWM63_26810</name>
</gene>
<dbReference type="RefSeq" id="WP_130189258.1">
    <property type="nucleotide sequence ID" value="NZ_CP035913.1"/>
</dbReference>
<accession>A0A4P6L3R0</accession>
<dbReference type="KEGG" id="plue:EWM63_26810"/>
<keyword evidence="1" id="KW-0732">Signal</keyword>
<evidence type="ECO:0000256" key="1">
    <source>
        <dbReference type="SAM" id="SignalP"/>
    </source>
</evidence>
<dbReference type="EMBL" id="CP035913">
    <property type="protein sequence ID" value="QBE66149.1"/>
    <property type="molecule type" value="Genomic_DNA"/>
</dbReference>
<dbReference type="AlphaFoldDB" id="A0A4P6L3R0"/>
<name>A0A4P6L3R0_9BURK</name>
<sequence length="90" mass="9159">MKKIALVLLACAPVFCSAAGKSASATMQVSFTVTEACTVQSEGTAAQVSCAHETPYLIQAKAGTAAQPATAQPAPLTTPAANREPTVVYF</sequence>
<proteinExistence type="predicted"/>
<reference evidence="2 3" key="1">
    <citation type="submission" date="2019-02" db="EMBL/GenBank/DDBJ databases">
        <title>Draft Genome Sequences of Six Type Strains of the Genus Massilia.</title>
        <authorList>
            <person name="Miess H."/>
            <person name="Frediansyhah A."/>
            <person name="Gross H."/>
        </authorList>
    </citation>
    <scope>NUCLEOTIDE SEQUENCE [LARGE SCALE GENOMIC DNA]</scope>
    <source>
        <strain evidence="2 3">DSM 17473</strain>
    </source>
</reference>
<dbReference type="Proteomes" id="UP000290637">
    <property type="component" value="Chromosome"/>
</dbReference>
<feature type="signal peptide" evidence="1">
    <location>
        <begin position="1"/>
        <end position="18"/>
    </location>
</feature>
<organism evidence="2 3">
    <name type="scientific">Pseudoduganella lutea</name>
    <dbReference type="NCBI Taxonomy" id="321985"/>
    <lineage>
        <taxon>Bacteria</taxon>
        <taxon>Pseudomonadati</taxon>
        <taxon>Pseudomonadota</taxon>
        <taxon>Betaproteobacteria</taxon>
        <taxon>Burkholderiales</taxon>
        <taxon>Oxalobacteraceae</taxon>
        <taxon>Telluria group</taxon>
        <taxon>Pseudoduganella</taxon>
    </lineage>
</organism>
<evidence type="ECO:0000313" key="3">
    <source>
        <dbReference type="Proteomes" id="UP000290637"/>
    </source>
</evidence>
<keyword evidence="3" id="KW-1185">Reference proteome</keyword>
<feature type="chain" id="PRO_5020415977" evidence="1">
    <location>
        <begin position="19"/>
        <end position="90"/>
    </location>
</feature>
<evidence type="ECO:0000313" key="2">
    <source>
        <dbReference type="EMBL" id="QBE66149.1"/>
    </source>
</evidence>